<dbReference type="InParanoid" id="B0DX51"/>
<proteinExistence type="predicted"/>
<evidence type="ECO:0000313" key="3">
    <source>
        <dbReference type="EMBL" id="EDR00870.1"/>
    </source>
</evidence>
<dbReference type="Proteomes" id="UP000001194">
    <property type="component" value="Unassembled WGS sequence"/>
</dbReference>
<gene>
    <name evidence="3" type="ORF">LACBIDRAFT_295693</name>
</gene>
<feature type="domain" description="BTB" evidence="2">
    <location>
        <begin position="136"/>
        <end position="200"/>
    </location>
</feature>
<name>B0DX51_LACBS</name>
<keyword evidence="4" id="KW-1185">Reference proteome</keyword>
<evidence type="ECO:0000256" key="1">
    <source>
        <dbReference type="SAM" id="MobiDB-lite"/>
    </source>
</evidence>
<dbReference type="SUPFAM" id="SSF54695">
    <property type="entry name" value="POZ domain"/>
    <property type="match status" value="1"/>
</dbReference>
<reference evidence="3 4" key="1">
    <citation type="journal article" date="2008" name="Nature">
        <title>The genome of Laccaria bicolor provides insights into mycorrhizal symbiosis.</title>
        <authorList>
            <person name="Martin F."/>
            <person name="Aerts A."/>
            <person name="Ahren D."/>
            <person name="Brun A."/>
            <person name="Danchin E.G.J."/>
            <person name="Duchaussoy F."/>
            <person name="Gibon J."/>
            <person name="Kohler A."/>
            <person name="Lindquist E."/>
            <person name="Pereda V."/>
            <person name="Salamov A."/>
            <person name="Shapiro H.J."/>
            <person name="Wuyts J."/>
            <person name="Blaudez D."/>
            <person name="Buee M."/>
            <person name="Brokstein P."/>
            <person name="Canbaeck B."/>
            <person name="Cohen D."/>
            <person name="Courty P.E."/>
            <person name="Coutinho P.M."/>
            <person name="Delaruelle C."/>
            <person name="Detter J.C."/>
            <person name="Deveau A."/>
            <person name="DiFazio S."/>
            <person name="Duplessis S."/>
            <person name="Fraissinet-Tachet L."/>
            <person name="Lucic E."/>
            <person name="Frey-Klett P."/>
            <person name="Fourrey C."/>
            <person name="Feussner I."/>
            <person name="Gay G."/>
            <person name="Grimwood J."/>
            <person name="Hoegger P.J."/>
            <person name="Jain P."/>
            <person name="Kilaru S."/>
            <person name="Labbe J."/>
            <person name="Lin Y.C."/>
            <person name="Legue V."/>
            <person name="Le Tacon F."/>
            <person name="Marmeisse R."/>
            <person name="Melayah D."/>
            <person name="Montanini B."/>
            <person name="Muratet M."/>
            <person name="Nehls U."/>
            <person name="Niculita-Hirzel H."/>
            <person name="Oudot-Le Secq M.P."/>
            <person name="Peter M."/>
            <person name="Quesneville H."/>
            <person name="Rajashekar B."/>
            <person name="Reich M."/>
            <person name="Rouhier N."/>
            <person name="Schmutz J."/>
            <person name="Yin T."/>
            <person name="Chalot M."/>
            <person name="Henrissat B."/>
            <person name="Kuees U."/>
            <person name="Lucas S."/>
            <person name="Van de Peer Y."/>
            <person name="Podila G.K."/>
            <person name="Polle A."/>
            <person name="Pukkila P.J."/>
            <person name="Richardson P.M."/>
            <person name="Rouze P."/>
            <person name="Sanders I.R."/>
            <person name="Stajich J.E."/>
            <person name="Tunlid A."/>
            <person name="Tuskan G."/>
            <person name="Grigoriev I.V."/>
        </authorList>
    </citation>
    <scope>NUCLEOTIDE SEQUENCE [LARGE SCALE GENOMIC DNA]</scope>
    <source>
        <strain evidence="4">S238N-H82 / ATCC MYA-4686</strain>
    </source>
</reference>
<accession>B0DX51</accession>
<protein>
    <submittedName>
        <fullName evidence="3">Predicted protein</fullName>
    </submittedName>
</protein>
<dbReference type="InterPro" id="IPR000210">
    <property type="entry name" value="BTB/POZ_dom"/>
</dbReference>
<dbReference type="OrthoDB" id="3218112at2759"/>
<organism evidence="4">
    <name type="scientific">Laccaria bicolor (strain S238N-H82 / ATCC MYA-4686)</name>
    <name type="common">Bicoloured deceiver</name>
    <name type="synonym">Laccaria laccata var. bicolor</name>
    <dbReference type="NCBI Taxonomy" id="486041"/>
    <lineage>
        <taxon>Eukaryota</taxon>
        <taxon>Fungi</taxon>
        <taxon>Dikarya</taxon>
        <taxon>Basidiomycota</taxon>
        <taxon>Agaricomycotina</taxon>
        <taxon>Agaricomycetes</taxon>
        <taxon>Agaricomycetidae</taxon>
        <taxon>Agaricales</taxon>
        <taxon>Agaricineae</taxon>
        <taxon>Hydnangiaceae</taxon>
        <taxon>Laccaria</taxon>
    </lineage>
</organism>
<dbReference type="KEGG" id="lbc:LACBIDRAFT_295693"/>
<dbReference type="Pfam" id="PF00651">
    <property type="entry name" value="BTB"/>
    <property type="match status" value="1"/>
</dbReference>
<evidence type="ECO:0000313" key="4">
    <source>
        <dbReference type="Proteomes" id="UP000001194"/>
    </source>
</evidence>
<dbReference type="SMART" id="SM00225">
    <property type="entry name" value="BTB"/>
    <property type="match status" value="1"/>
</dbReference>
<dbReference type="AlphaFoldDB" id="B0DX51"/>
<dbReference type="Gene3D" id="3.30.710.10">
    <property type="entry name" value="Potassium Channel Kv1.1, Chain A"/>
    <property type="match status" value="1"/>
</dbReference>
<dbReference type="PROSITE" id="PS50097">
    <property type="entry name" value="BTB"/>
    <property type="match status" value="1"/>
</dbReference>
<sequence>MFLVYTTLEVKLGTSAKSGVCPVGDGMWHCLMAPKAQTCSRHRPVCQLGANYGVSEAPRSFDSLTAIHRAIMAFIFHYASLSKVPLSAFAPPPHCFPNMDSPFSESPKSKDSPKLPDTTDTMSPPTQHPDFWFYDGSIILSVHTTMFRVHQTILSNHSEFFAGLFTVPQPSGEAVIDGCHVVPLYDKVEDVVDLLKAVYDPSHFDSLPPEAELDPLLDFISGILHLSTKYVIRSLRQRCISLLSSKFPTTFKAYNTKVASSTHERFKSDSVMRAINLARENEVLEILPYAYYCVARTKATCLVGRERLQWAEMSMSHSFLLAFQRSPQCQSLLCAHARGPHAEWHVLEAAKAPNPLRQYTRWYQLNVCPECVAHCQSEHLKGRKEVWDKLPDFFEMPTWDELKST</sequence>
<dbReference type="HOGENOM" id="CLU_033082_5_1_1"/>
<dbReference type="EMBL" id="DS547145">
    <property type="protein sequence ID" value="EDR00870.1"/>
    <property type="molecule type" value="Genomic_DNA"/>
</dbReference>
<feature type="region of interest" description="Disordered" evidence="1">
    <location>
        <begin position="100"/>
        <end position="122"/>
    </location>
</feature>
<dbReference type="RefSeq" id="XP_001888464.1">
    <property type="nucleotide sequence ID" value="XM_001888429.1"/>
</dbReference>
<evidence type="ECO:0000259" key="2">
    <source>
        <dbReference type="PROSITE" id="PS50097"/>
    </source>
</evidence>
<dbReference type="GeneID" id="6084149"/>
<dbReference type="InterPro" id="IPR011333">
    <property type="entry name" value="SKP1/BTB/POZ_sf"/>
</dbReference>